<dbReference type="Proteomes" id="UP000014148">
    <property type="component" value="Unassembled WGS sequence"/>
</dbReference>
<evidence type="ECO:0000313" key="1">
    <source>
        <dbReference type="EMBL" id="EOH76004.1"/>
    </source>
</evidence>
<dbReference type="AlphaFoldDB" id="R2RJ30"/>
<dbReference type="OrthoDB" id="411385at2"/>
<evidence type="ECO:0000313" key="2">
    <source>
        <dbReference type="EMBL" id="EOT67452.1"/>
    </source>
</evidence>
<dbReference type="PATRIC" id="fig|1158601.3.peg.2591"/>
<dbReference type="RefSeq" id="WP_010741436.1">
    <property type="nucleotide sequence ID" value="NZ_KB946251.1"/>
</dbReference>
<evidence type="ECO:0008006" key="5">
    <source>
        <dbReference type="Google" id="ProtNLM"/>
    </source>
</evidence>
<dbReference type="Proteomes" id="UP000013783">
    <property type="component" value="Unassembled WGS sequence"/>
</dbReference>
<dbReference type="eggNOG" id="ENOG502ZBJR">
    <property type="taxonomic scope" value="Bacteria"/>
</dbReference>
<gene>
    <name evidence="2" type="ORF">I585_02973</name>
    <name evidence="1" type="ORF">UAI_02634</name>
</gene>
<dbReference type="EMBL" id="AJAK01000018">
    <property type="protein sequence ID" value="EOH76004.1"/>
    <property type="molecule type" value="Genomic_DNA"/>
</dbReference>
<protein>
    <recommendedName>
        <fullName evidence="5">ASCH domain-containing protein</fullName>
    </recommendedName>
</protein>
<dbReference type="STRING" id="71451.RV07_GL002582"/>
<organism evidence="1 3">
    <name type="scientific">Enterococcus malodoratus ATCC 43197</name>
    <dbReference type="NCBI Taxonomy" id="1158601"/>
    <lineage>
        <taxon>Bacteria</taxon>
        <taxon>Bacillati</taxon>
        <taxon>Bacillota</taxon>
        <taxon>Bacilli</taxon>
        <taxon>Lactobacillales</taxon>
        <taxon>Enterococcaceae</taxon>
        <taxon>Enterococcus</taxon>
    </lineage>
</organism>
<evidence type="ECO:0000313" key="4">
    <source>
        <dbReference type="Proteomes" id="UP000014148"/>
    </source>
</evidence>
<reference evidence="1 3" key="1">
    <citation type="submission" date="2013-02" db="EMBL/GenBank/DDBJ databases">
        <title>The Genome Sequence of Enterococcus malodoratus ATCC_43197.</title>
        <authorList>
            <consortium name="The Broad Institute Genome Sequencing Platform"/>
            <consortium name="The Broad Institute Genome Sequencing Center for Infectious Disease"/>
            <person name="Earl A.M."/>
            <person name="Gilmore M.S."/>
            <person name="Lebreton F."/>
            <person name="Walker B."/>
            <person name="Young S.K."/>
            <person name="Zeng Q."/>
            <person name="Gargeya S."/>
            <person name="Fitzgerald M."/>
            <person name="Haas B."/>
            <person name="Abouelleil A."/>
            <person name="Alvarado L."/>
            <person name="Arachchi H.M."/>
            <person name="Berlin A.M."/>
            <person name="Chapman S.B."/>
            <person name="Dewar J."/>
            <person name="Goldberg J."/>
            <person name="Griggs A."/>
            <person name="Gujja S."/>
            <person name="Hansen M."/>
            <person name="Howarth C."/>
            <person name="Imamovic A."/>
            <person name="Larimer J."/>
            <person name="McCowan C."/>
            <person name="Murphy C."/>
            <person name="Neiman D."/>
            <person name="Pearson M."/>
            <person name="Priest M."/>
            <person name="Roberts A."/>
            <person name="Saif S."/>
            <person name="Shea T."/>
            <person name="Sisk P."/>
            <person name="Sykes S."/>
            <person name="Wortman J."/>
            <person name="Nusbaum C."/>
            <person name="Birren B."/>
        </authorList>
    </citation>
    <scope>NUCLEOTIDE SEQUENCE [LARGE SCALE GENOMIC DNA]</scope>
    <source>
        <strain evidence="1 3">ATCC 43197</strain>
    </source>
</reference>
<name>R2RJ30_9ENTE</name>
<sequence>MVNTDWYQKREGQAEHLVYLDNEGKELEKLINGEKSMIIRGAAGKKSPLGGRAKENDILYFVEKGGKMEITHRGVLTKVSEKYKMTPEESTEFIKGFGQELNLSEKQKTRWYGKKCIGIYEVSHLEKIEPFYYNREKNMDDWIITDNIEDIKVK</sequence>
<evidence type="ECO:0000313" key="3">
    <source>
        <dbReference type="Proteomes" id="UP000013783"/>
    </source>
</evidence>
<accession>R2RJ30</accession>
<keyword evidence="4" id="KW-1185">Reference proteome</keyword>
<reference evidence="2 4" key="2">
    <citation type="submission" date="2013-03" db="EMBL/GenBank/DDBJ databases">
        <title>The Genome Sequence of Enterococcus malodoratus ATCC_43197 (PacBio/Illumina hybrid assembly).</title>
        <authorList>
            <consortium name="The Broad Institute Genomics Platform"/>
            <consortium name="The Broad Institute Genome Sequencing Center for Infectious Disease"/>
            <person name="Earl A."/>
            <person name="Russ C."/>
            <person name="Gilmore M."/>
            <person name="Surin D."/>
            <person name="Walker B."/>
            <person name="Young S."/>
            <person name="Zeng Q."/>
            <person name="Gargeya S."/>
            <person name="Fitzgerald M."/>
            <person name="Haas B."/>
            <person name="Abouelleil A."/>
            <person name="Allen A.W."/>
            <person name="Alvarado L."/>
            <person name="Arachchi H.M."/>
            <person name="Berlin A.M."/>
            <person name="Chapman S.B."/>
            <person name="Gainer-Dewar J."/>
            <person name="Goldberg J."/>
            <person name="Griggs A."/>
            <person name="Gujja S."/>
            <person name="Hansen M."/>
            <person name="Howarth C."/>
            <person name="Imamovic A."/>
            <person name="Ireland A."/>
            <person name="Larimer J."/>
            <person name="McCowan C."/>
            <person name="Murphy C."/>
            <person name="Pearson M."/>
            <person name="Poon T.W."/>
            <person name="Priest M."/>
            <person name="Roberts A."/>
            <person name="Saif S."/>
            <person name="Shea T."/>
            <person name="Sisk P."/>
            <person name="Sykes S."/>
            <person name="Wortman J."/>
            <person name="Nusbaum C."/>
            <person name="Birren B."/>
        </authorList>
    </citation>
    <scope>NUCLEOTIDE SEQUENCE [LARGE SCALE GENOMIC DNA]</scope>
    <source>
        <strain evidence="2 4">ATCC 43197</strain>
    </source>
</reference>
<dbReference type="EMBL" id="ASWA01000003">
    <property type="protein sequence ID" value="EOT67452.1"/>
    <property type="molecule type" value="Genomic_DNA"/>
</dbReference>
<comment type="caution">
    <text evidence="1">The sequence shown here is derived from an EMBL/GenBank/DDBJ whole genome shotgun (WGS) entry which is preliminary data.</text>
</comment>
<proteinExistence type="predicted"/>